<dbReference type="Proteomes" id="UP001219525">
    <property type="component" value="Unassembled WGS sequence"/>
</dbReference>
<sequence length="346" mass="38269">MALLQEEIDLQPDPSYPFHILATRYNYEHNPHANSDDAFTLIFLHALLVHKETWEVTVARIFAHCGARGPVKIRDVFSIESPNHGRSSAVNAEALSKQMVTNWPREYGRATQRFLTAGPSAGAPVDFKSRKLIGISHSIGAVALFLAAQSDATIPFKAMIAFEPGVTDKDNLDQRIRATSAASAYAWLRPNVFASRKAARRELAKSPMFSGWDARILELFVEYGLVAHPASQYPPPFTFPGLRTGLSREDHAHSYMSEDITVQGLEAYSSLTQKMPVHLVWGSIDELANDDLKNFLSSVKDGRTPVSVSKIDGASHMVVQQKPDVCAEKVVSILMVESQRNAKARL</sequence>
<dbReference type="Pfam" id="PF12697">
    <property type="entry name" value="Abhydrolase_6"/>
    <property type="match status" value="1"/>
</dbReference>
<gene>
    <name evidence="2" type="ORF">GGX14DRAFT_669621</name>
</gene>
<evidence type="ECO:0000313" key="3">
    <source>
        <dbReference type="Proteomes" id="UP001219525"/>
    </source>
</evidence>
<dbReference type="EMBL" id="JARJCW010000008">
    <property type="protein sequence ID" value="KAJ7221415.1"/>
    <property type="molecule type" value="Genomic_DNA"/>
</dbReference>
<dbReference type="SUPFAM" id="SSF53474">
    <property type="entry name" value="alpha/beta-Hydrolases"/>
    <property type="match status" value="1"/>
</dbReference>
<dbReference type="Gene3D" id="3.40.50.1820">
    <property type="entry name" value="alpha/beta hydrolase"/>
    <property type="match status" value="1"/>
</dbReference>
<dbReference type="InterPro" id="IPR000073">
    <property type="entry name" value="AB_hydrolase_1"/>
</dbReference>
<name>A0AAD6VTA3_9AGAR</name>
<organism evidence="2 3">
    <name type="scientific">Mycena pura</name>
    <dbReference type="NCBI Taxonomy" id="153505"/>
    <lineage>
        <taxon>Eukaryota</taxon>
        <taxon>Fungi</taxon>
        <taxon>Dikarya</taxon>
        <taxon>Basidiomycota</taxon>
        <taxon>Agaricomycotina</taxon>
        <taxon>Agaricomycetes</taxon>
        <taxon>Agaricomycetidae</taxon>
        <taxon>Agaricales</taxon>
        <taxon>Marasmiineae</taxon>
        <taxon>Mycenaceae</taxon>
        <taxon>Mycena</taxon>
    </lineage>
</organism>
<evidence type="ECO:0000313" key="2">
    <source>
        <dbReference type="EMBL" id="KAJ7221415.1"/>
    </source>
</evidence>
<keyword evidence="3" id="KW-1185">Reference proteome</keyword>
<evidence type="ECO:0000259" key="1">
    <source>
        <dbReference type="Pfam" id="PF12697"/>
    </source>
</evidence>
<dbReference type="AlphaFoldDB" id="A0AAD6VTA3"/>
<feature type="domain" description="AB hydrolase-1" evidence="1">
    <location>
        <begin position="41"/>
        <end position="328"/>
    </location>
</feature>
<dbReference type="InterPro" id="IPR029058">
    <property type="entry name" value="AB_hydrolase_fold"/>
</dbReference>
<comment type="caution">
    <text evidence="2">The sequence shown here is derived from an EMBL/GenBank/DDBJ whole genome shotgun (WGS) entry which is preliminary data.</text>
</comment>
<keyword evidence="2" id="KW-0378">Hydrolase</keyword>
<reference evidence="2" key="1">
    <citation type="submission" date="2023-03" db="EMBL/GenBank/DDBJ databases">
        <title>Massive genome expansion in bonnet fungi (Mycena s.s.) driven by repeated elements and novel gene families across ecological guilds.</title>
        <authorList>
            <consortium name="Lawrence Berkeley National Laboratory"/>
            <person name="Harder C.B."/>
            <person name="Miyauchi S."/>
            <person name="Viragh M."/>
            <person name="Kuo A."/>
            <person name="Thoen E."/>
            <person name="Andreopoulos B."/>
            <person name="Lu D."/>
            <person name="Skrede I."/>
            <person name="Drula E."/>
            <person name="Henrissat B."/>
            <person name="Morin E."/>
            <person name="Kohler A."/>
            <person name="Barry K."/>
            <person name="LaButti K."/>
            <person name="Morin E."/>
            <person name="Salamov A."/>
            <person name="Lipzen A."/>
            <person name="Mereny Z."/>
            <person name="Hegedus B."/>
            <person name="Baldrian P."/>
            <person name="Stursova M."/>
            <person name="Weitz H."/>
            <person name="Taylor A."/>
            <person name="Grigoriev I.V."/>
            <person name="Nagy L.G."/>
            <person name="Martin F."/>
            <person name="Kauserud H."/>
        </authorList>
    </citation>
    <scope>NUCLEOTIDE SEQUENCE</scope>
    <source>
        <strain evidence="2">9144</strain>
    </source>
</reference>
<accession>A0AAD6VTA3</accession>
<protein>
    <submittedName>
        <fullName evidence="2">Alpha/beta hydrolase fold-1</fullName>
    </submittedName>
</protein>
<dbReference type="GO" id="GO:0016787">
    <property type="term" value="F:hydrolase activity"/>
    <property type="evidence" value="ECO:0007669"/>
    <property type="project" value="UniProtKB-KW"/>
</dbReference>
<proteinExistence type="predicted"/>